<gene>
    <name evidence="9" type="primary">recF</name>
    <name evidence="12" type="ORF">SAMN05421640_0303</name>
</gene>
<evidence type="ECO:0000256" key="6">
    <source>
        <dbReference type="ARBA" id="ARBA00022741"/>
    </source>
</evidence>
<dbReference type="NCBIfam" id="TIGR00611">
    <property type="entry name" value="recf"/>
    <property type="match status" value="1"/>
</dbReference>
<dbReference type="EMBL" id="FZPD01000001">
    <property type="protein sequence ID" value="SNS47541.1"/>
    <property type="molecule type" value="Genomic_DNA"/>
</dbReference>
<evidence type="ECO:0000256" key="3">
    <source>
        <dbReference type="ARBA" id="ARBA00020170"/>
    </source>
</evidence>
<evidence type="ECO:0000313" key="12">
    <source>
        <dbReference type="EMBL" id="SNS47541.1"/>
    </source>
</evidence>
<proteinExistence type="inferred from homology"/>
<evidence type="ECO:0000256" key="7">
    <source>
        <dbReference type="ARBA" id="ARBA00022840"/>
    </source>
</evidence>
<dbReference type="PANTHER" id="PTHR32182">
    <property type="entry name" value="DNA REPLICATION AND REPAIR PROTEIN RECF"/>
    <property type="match status" value="1"/>
</dbReference>
<evidence type="ECO:0000256" key="4">
    <source>
        <dbReference type="ARBA" id="ARBA00022490"/>
    </source>
</evidence>
<name>A0A239ET03_EKHLU</name>
<evidence type="ECO:0000256" key="5">
    <source>
        <dbReference type="ARBA" id="ARBA00022705"/>
    </source>
</evidence>
<dbReference type="Gene3D" id="3.40.50.300">
    <property type="entry name" value="P-loop containing nucleotide triphosphate hydrolases"/>
    <property type="match status" value="1"/>
</dbReference>
<sequence>MILKGLKLTSFKNHPESSFEFGERINCVLGKNGVGKTNLLDAIYYLSFTKSAVGSQDRLAITHDERAFTLFGTYEELTIAIQFEKGKVKTLKIDGQEPERLSDVIGKVPLVIVLPDDTSMIKEGSEERRKFFDGALSQFDGEYLKSLLKYNKVLKQRNSLLKIEDGRSLNKKLLETYDDQLIPLAVDISNKRQEMKEVFLPFLQKNYADLHEGGEVPGLNFKTHVTEGFEGRFKANAQKDQIMQRTLMGSHKDDFEFLLDGELIKKFGSQGQQKTFIIALKLALYDFLKEKTGKKPLLLLDDIFDKLDDSRIELLVSLLLDHDRFQQIFITDARKDRSKVLFKKEKEVNFIEL</sequence>
<dbReference type="PANTHER" id="PTHR32182:SF0">
    <property type="entry name" value="DNA REPLICATION AND REPAIR PROTEIN RECF"/>
    <property type="match status" value="1"/>
</dbReference>
<dbReference type="Pfam" id="PF02463">
    <property type="entry name" value="SMC_N"/>
    <property type="match status" value="1"/>
</dbReference>
<evidence type="ECO:0000259" key="11">
    <source>
        <dbReference type="Pfam" id="PF02463"/>
    </source>
</evidence>
<dbReference type="PROSITE" id="PS00618">
    <property type="entry name" value="RECF_2"/>
    <property type="match status" value="1"/>
</dbReference>
<keyword evidence="9 10" id="KW-0234">DNA repair</keyword>
<dbReference type="InterPro" id="IPR003395">
    <property type="entry name" value="RecF/RecN/SMC_N"/>
</dbReference>
<dbReference type="Gene3D" id="1.20.1050.90">
    <property type="entry name" value="RecF/RecN/SMC, N-terminal domain"/>
    <property type="match status" value="1"/>
</dbReference>
<accession>A0A239ET03</accession>
<dbReference type="GO" id="GO:0003697">
    <property type="term" value="F:single-stranded DNA binding"/>
    <property type="evidence" value="ECO:0007669"/>
    <property type="project" value="UniProtKB-UniRule"/>
</dbReference>
<dbReference type="InterPro" id="IPR042174">
    <property type="entry name" value="RecF_2"/>
</dbReference>
<dbReference type="GO" id="GO:0006260">
    <property type="term" value="P:DNA replication"/>
    <property type="evidence" value="ECO:0007669"/>
    <property type="project" value="UniProtKB-UniRule"/>
</dbReference>
<protein>
    <recommendedName>
        <fullName evidence="3 9">DNA replication and repair protein RecF</fullName>
    </recommendedName>
</protein>
<evidence type="ECO:0000256" key="2">
    <source>
        <dbReference type="ARBA" id="ARBA00008016"/>
    </source>
</evidence>
<dbReference type="HAMAP" id="MF_00365">
    <property type="entry name" value="RecF"/>
    <property type="match status" value="1"/>
</dbReference>
<dbReference type="SUPFAM" id="SSF52540">
    <property type="entry name" value="P-loop containing nucleoside triphosphate hydrolases"/>
    <property type="match status" value="1"/>
</dbReference>
<evidence type="ECO:0000256" key="9">
    <source>
        <dbReference type="HAMAP-Rule" id="MF_00365"/>
    </source>
</evidence>
<dbReference type="RefSeq" id="WP_245811195.1">
    <property type="nucleotide sequence ID" value="NZ_FZPD01000001.1"/>
</dbReference>
<dbReference type="InterPro" id="IPR027417">
    <property type="entry name" value="P-loop_NTPase"/>
</dbReference>
<dbReference type="GO" id="GO:0005737">
    <property type="term" value="C:cytoplasm"/>
    <property type="evidence" value="ECO:0007669"/>
    <property type="project" value="UniProtKB-SubCell"/>
</dbReference>
<dbReference type="InterPro" id="IPR018078">
    <property type="entry name" value="DNA-binding_RecF_CS"/>
</dbReference>
<evidence type="ECO:0000256" key="8">
    <source>
        <dbReference type="ARBA" id="ARBA00023125"/>
    </source>
</evidence>
<comment type="similarity">
    <text evidence="2 9 10">Belongs to the RecF family.</text>
</comment>
<dbReference type="GO" id="GO:0000731">
    <property type="term" value="P:DNA synthesis involved in DNA repair"/>
    <property type="evidence" value="ECO:0007669"/>
    <property type="project" value="TreeGrafter"/>
</dbReference>
<keyword evidence="13" id="KW-1185">Reference proteome</keyword>
<dbReference type="Proteomes" id="UP000198393">
    <property type="component" value="Unassembled WGS sequence"/>
</dbReference>
<comment type="function">
    <text evidence="9 10">The RecF protein is involved in DNA metabolism; it is required for DNA replication and normal SOS inducibility. RecF binds preferentially to single-stranded, linear DNA. It also seems to bind ATP.</text>
</comment>
<dbReference type="GO" id="GO:0005524">
    <property type="term" value="F:ATP binding"/>
    <property type="evidence" value="ECO:0007669"/>
    <property type="project" value="UniProtKB-UniRule"/>
</dbReference>
<evidence type="ECO:0000313" key="13">
    <source>
        <dbReference type="Proteomes" id="UP000198393"/>
    </source>
</evidence>
<reference evidence="12 13" key="1">
    <citation type="submission" date="2017-06" db="EMBL/GenBank/DDBJ databases">
        <authorList>
            <person name="Kim H.J."/>
            <person name="Triplett B.A."/>
        </authorList>
    </citation>
    <scope>NUCLEOTIDE SEQUENCE [LARGE SCALE GENOMIC DNA]</scope>
    <source>
        <strain evidence="12 13">DSM 19307</strain>
    </source>
</reference>
<keyword evidence="7 9" id="KW-0067">ATP-binding</keyword>
<keyword evidence="9 10" id="KW-0742">SOS response</keyword>
<organism evidence="12 13">
    <name type="scientific">Ekhidna lutea</name>
    <dbReference type="NCBI Taxonomy" id="447679"/>
    <lineage>
        <taxon>Bacteria</taxon>
        <taxon>Pseudomonadati</taxon>
        <taxon>Bacteroidota</taxon>
        <taxon>Cytophagia</taxon>
        <taxon>Cytophagales</taxon>
        <taxon>Reichenbachiellaceae</taxon>
        <taxon>Ekhidna</taxon>
    </lineage>
</organism>
<dbReference type="GO" id="GO:0006302">
    <property type="term" value="P:double-strand break repair"/>
    <property type="evidence" value="ECO:0007669"/>
    <property type="project" value="TreeGrafter"/>
</dbReference>
<keyword evidence="9 10" id="KW-0227">DNA damage</keyword>
<feature type="domain" description="RecF/RecN/SMC N-terminal" evidence="11">
    <location>
        <begin position="3"/>
        <end position="336"/>
    </location>
</feature>
<dbReference type="InterPro" id="IPR001238">
    <property type="entry name" value="DNA-binding_RecF"/>
</dbReference>
<comment type="subcellular location">
    <subcellularLocation>
        <location evidence="1 9 10">Cytoplasm</location>
    </subcellularLocation>
</comment>
<feature type="binding site" evidence="9">
    <location>
        <begin position="30"/>
        <end position="37"/>
    </location>
    <ligand>
        <name>ATP</name>
        <dbReference type="ChEBI" id="CHEBI:30616"/>
    </ligand>
</feature>
<evidence type="ECO:0000256" key="1">
    <source>
        <dbReference type="ARBA" id="ARBA00004496"/>
    </source>
</evidence>
<dbReference type="AlphaFoldDB" id="A0A239ET03"/>
<keyword evidence="6 9" id="KW-0547">Nucleotide-binding</keyword>
<keyword evidence="5 9" id="KW-0235">DNA replication</keyword>
<keyword evidence="4 9" id="KW-0963">Cytoplasm</keyword>
<dbReference type="GO" id="GO:0009432">
    <property type="term" value="P:SOS response"/>
    <property type="evidence" value="ECO:0007669"/>
    <property type="project" value="UniProtKB-UniRule"/>
</dbReference>
<evidence type="ECO:0000256" key="10">
    <source>
        <dbReference type="RuleBase" id="RU000578"/>
    </source>
</evidence>
<keyword evidence="8 9" id="KW-0238">DNA-binding</keyword>